<dbReference type="AlphaFoldDB" id="A0A7S4BGT1"/>
<evidence type="ECO:0000313" key="1">
    <source>
        <dbReference type="EMBL" id="CAE0765441.1"/>
    </source>
</evidence>
<proteinExistence type="predicted"/>
<organism evidence="1">
    <name type="scientific">Chrysotila carterae</name>
    <name type="common">Marine alga</name>
    <name type="synonym">Syracosphaera carterae</name>
    <dbReference type="NCBI Taxonomy" id="13221"/>
    <lineage>
        <taxon>Eukaryota</taxon>
        <taxon>Haptista</taxon>
        <taxon>Haptophyta</taxon>
        <taxon>Prymnesiophyceae</taxon>
        <taxon>Isochrysidales</taxon>
        <taxon>Isochrysidaceae</taxon>
        <taxon>Chrysotila</taxon>
    </lineage>
</organism>
<sequence length="126" mass="13920">MLSTLLYALQLLAPIRFWCKNVPASRVFLNEILCILLSFFVEQDGVMHSPMLLHVQVAMSAEAEELERVQAEYNAVQKMIPASQAADELIAFTKSAQEPFSPDYTGENPWVGGKSGGSSFSFCCVL</sequence>
<accession>A0A7S4BGT1</accession>
<protein>
    <recommendedName>
        <fullName evidence="2">G protein gamma domain-containing protein</fullName>
    </recommendedName>
</protein>
<reference evidence="1" key="1">
    <citation type="submission" date="2021-01" db="EMBL/GenBank/DDBJ databases">
        <authorList>
            <person name="Corre E."/>
            <person name="Pelletier E."/>
            <person name="Niang G."/>
            <person name="Scheremetjew M."/>
            <person name="Finn R."/>
            <person name="Kale V."/>
            <person name="Holt S."/>
            <person name="Cochrane G."/>
            <person name="Meng A."/>
            <person name="Brown T."/>
            <person name="Cohen L."/>
        </authorList>
    </citation>
    <scope>NUCLEOTIDE SEQUENCE</scope>
    <source>
        <strain evidence="1">CCMP645</strain>
    </source>
</reference>
<gene>
    <name evidence="1" type="ORF">PCAR00345_LOCUS18053</name>
</gene>
<evidence type="ECO:0008006" key="2">
    <source>
        <dbReference type="Google" id="ProtNLM"/>
    </source>
</evidence>
<dbReference type="EMBL" id="HBIZ01028433">
    <property type="protein sequence ID" value="CAE0765441.1"/>
    <property type="molecule type" value="Transcribed_RNA"/>
</dbReference>
<name>A0A7S4BGT1_CHRCT</name>